<dbReference type="PANTHER" id="PTHR34981:SF1">
    <property type="entry name" value="CELL DIVISION PROTEIN ZAPA"/>
    <property type="match status" value="1"/>
</dbReference>
<evidence type="ECO:0000256" key="2">
    <source>
        <dbReference type="ARBA" id="ARBA00015195"/>
    </source>
</evidence>
<comment type="subunit">
    <text evidence="8">Homodimer. Interacts with FtsZ.</text>
</comment>
<dbReference type="InterPro" id="IPR042233">
    <property type="entry name" value="Cell_div_ZapA_N"/>
</dbReference>
<evidence type="ECO:0000313" key="11">
    <source>
        <dbReference type="Proteomes" id="UP000623250"/>
    </source>
</evidence>
<evidence type="ECO:0000256" key="1">
    <source>
        <dbReference type="ARBA" id="ARBA00004496"/>
    </source>
</evidence>
<proteinExistence type="predicted"/>
<dbReference type="Proteomes" id="UP000623250">
    <property type="component" value="Unassembled WGS sequence"/>
</dbReference>
<evidence type="ECO:0000256" key="5">
    <source>
        <dbReference type="ARBA" id="ARBA00023210"/>
    </source>
</evidence>
<keyword evidence="4 10" id="KW-0132">Cell division</keyword>
<dbReference type="Pfam" id="PF05164">
    <property type="entry name" value="ZapA"/>
    <property type="match status" value="1"/>
</dbReference>
<dbReference type="GO" id="GO:0005829">
    <property type="term" value="C:cytosol"/>
    <property type="evidence" value="ECO:0007669"/>
    <property type="project" value="TreeGrafter"/>
</dbReference>
<keyword evidence="11" id="KW-1185">Reference proteome</keyword>
<evidence type="ECO:0000313" key="10">
    <source>
        <dbReference type="EMBL" id="MBJ7542365.1"/>
    </source>
</evidence>
<dbReference type="GO" id="GO:0032153">
    <property type="term" value="C:cell division site"/>
    <property type="evidence" value="ECO:0007669"/>
    <property type="project" value="TreeGrafter"/>
</dbReference>
<dbReference type="GO" id="GO:0030428">
    <property type="term" value="C:cell septum"/>
    <property type="evidence" value="ECO:0007669"/>
    <property type="project" value="TreeGrafter"/>
</dbReference>
<evidence type="ECO:0000256" key="6">
    <source>
        <dbReference type="ARBA" id="ARBA00023306"/>
    </source>
</evidence>
<organism evidence="10 11">
    <name type="scientific">Rhodomicrobium udaipurense</name>
    <dbReference type="NCBI Taxonomy" id="1202716"/>
    <lineage>
        <taxon>Bacteria</taxon>
        <taxon>Pseudomonadati</taxon>
        <taxon>Pseudomonadota</taxon>
        <taxon>Alphaproteobacteria</taxon>
        <taxon>Hyphomicrobiales</taxon>
        <taxon>Hyphomicrobiaceae</taxon>
        <taxon>Rhodomicrobium</taxon>
    </lineage>
</organism>
<dbReference type="GO" id="GO:0000921">
    <property type="term" value="P:septin ring assembly"/>
    <property type="evidence" value="ECO:0007669"/>
    <property type="project" value="TreeGrafter"/>
</dbReference>
<dbReference type="InterPro" id="IPR036192">
    <property type="entry name" value="Cell_div_ZapA-like_sf"/>
</dbReference>
<evidence type="ECO:0000256" key="3">
    <source>
        <dbReference type="ARBA" id="ARBA00022490"/>
    </source>
</evidence>
<dbReference type="AlphaFoldDB" id="A0A8I1KG45"/>
<evidence type="ECO:0000256" key="7">
    <source>
        <dbReference type="ARBA" id="ARBA00024910"/>
    </source>
</evidence>
<dbReference type="RefSeq" id="WP_013419238.1">
    <property type="nucleotide sequence ID" value="NZ_JAEMUK010000005.1"/>
</dbReference>
<reference evidence="10 11" key="1">
    <citation type="submission" date="2020-12" db="EMBL/GenBank/DDBJ databases">
        <title>Revised draft genomes of Rhodomicrobium vannielii ATCC 17100 and Rhodomicrobium udaipurense JA643.</title>
        <authorList>
            <person name="Conners E.M."/>
            <person name="Davenport E.J."/>
            <person name="Bose A."/>
        </authorList>
    </citation>
    <scope>NUCLEOTIDE SEQUENCE [LARGE SCALE GENOMIC DNA]</scope>
    <source>
        <strain evidence="10 11">JA643</strain>
    </source>
</reference>
<gene>
    <name evidence="10" type="ORF">JDN41_02205</name>
</gene>
<evidence type="ECO:0000256" key="4">
    <source>
        <dbReference type="ARBA" id="ARBA00022618"/>
    </source>
</evidence>
<dbReference type="EMBL" id="JAEMUK010000005">
    <property type="protein sequence ID" value="MBJ7542365.1"/>
    <property type="molecule type" value="Genomic_DNA"/>
</dbReference>
<sequence>MAQVSVVVNGRSFRLACRDGEEPRVQELAGEIDSLISKLKGNAKATQDDRLFLMAALVLADQLSDAQAELQRARQLVDGRAYHVIEGGAQAMQRDLSRALEAAAARVEPLPRISNGS</sequence>
<dbReference type="GO" id="GO:0000917">
    <property type="term" value="P:division septum assembly"/>
    <property type="evidence" value="ECO:0007669"/>
    <property type="project" value="UniProtKB-KW"/>
</dbReference>
<dbReference type="Gene3D" id="3.30.160.880">
    <property type="entry name" value="Cell division protein ZapA protomer, N-terminal domain"/>
    <property type="match status" value="1"/>
</dbReference>
<comment type="subcellular location">
    <subcellularLocation>
        <location evidence="1">Cytoplasm</location>
    </subcellularLocation>
</comment>
<evidence type="ECO:0000256" key="9">
    <source>
        <dbReference type="ARBA" id="ARBA00033158"/>
    </source>
</evidence>
<dbReference type="SUPFAM" id="SSF102829">
    <property type="entry name" value="Cell division protein ZapA-like"/>
    <property type="match status" value="1"/>
</dbReference>
<keyword evidence="6" id="KW-0131">Cell cycle</keyword>
<accession>A0A8I1KG45</accession>
<keyword evidence="3" id="KW-0963">Cytoplasm</keyword>
<comment type="function">
    <text evidence="7">Activator of cell division through the inhibition of FtsZ GTPase activity, therefore promoting FtsZ assembly into bundles of protofilaments necessary for the formation of the division Z ring. It is recruited early at mid-cell but it is not essential for cell division.</text>
</comment>
<keyword evidence="5" id="KW-0717">Septation</keyword>
<protein>
    <recommendedName>
        <fullName evidence="2">Cell division protein ZapA</fullName>
    </recommendedName>
    <alternativeName>
        <fullName evidence="9">Z ring-associated protein ZapA</fullName>
    </alternativeName>
</protein>
<dbReference type="PANTHER" id="PTHR34981">
    <property type="entry name" value="CELL DIVISION PROTEIN ZAPA"/>
    <property type="match status" value="1"/>
</dbReference>
<dbReference type="GO" id="GO:0043093">
    <property type="term" value="P:FtsZ-dependent cytokinesis"/>
    <property type="evidence" value="ECO:0007669"/>
    <property type="project" value="TreeGrafter"/>
</dbReference>
<evidence type="ECO:0000256" key="8">
    <source>
        <dbReference type="ARBA" id="ARBA00026068"/>
    </source>
</evidence>
<comment type="caution">
    <text evidence="10">The sequence shown here is derived from an EMBL/GenBank/DDBJ whole genome shotgun (WGS) entry which is preliminary data.</text>
</comment>
<dbReference type="InterPro" id="IPR007838">
    <property type="entry name" value="Cell_div_ZapA-like"/>
</dbReference>
<name>A0A8I1KG45_9HYPH</name>